<dbReference type="AlphaFoldDB" id="A0AAV3S9R5"/>
<proteinExistence type="predicted"/>
<protein>
    <submittedName>
        <fullName evidence="1">Uncharacterized protein</fullName>
    </submittedName>
</protein>
<dbReference type="RefSeq" id="WP_211313625.1">
    <property type="nucleotide sequence ID" value="NZ_BAAABL010000058.1"/>
</dbReference>
<evidence type="ECO:0000313" key="1">
    <source>
        <dbReference type="EMBL" id="GAA0305545.1"/>
    </source>
</evidence>
<dbReference type="Proteomes" id="UP001500837">
    <property type="component" value="Unassembled WGS sequence"/>
</dbReference>
<comment type="caution">
    <text evidence="1">The sequence shown here is derived from an EMBL/GenBank/DDBJ whole genome shotgun (WGS) entry which is preliminary data.</text>
</comment>
<keyword evidence="2" id="KW-1185">Reference proteome</keyword>
<gene>
    <name evidence="1" type="ORF">GCM10009066_19260</name>
</gene>
<dbReference type="EMBL" id="BAAABL010000058">
    <property type="protein sequence ID" value="GAA0305545.1"/>
    <property type="molecule type" value="Genomic_DNA"/>
</dbReference>
<name>A0AAV3S9R5_9EURY</name>
<organism evidence="1 2">
    <name type="scientific">Halarchaeum salinum</name>
    <dbReference type="NCBI Taxonomy" id="489912"/>
    <lineage>
        <taxon>Archaea</taxon>
        <taxon>Methanobacteriati</taxon>
        <taxon>Methanobacteriota</taxon>
        <taxon>Stenosarchaea group</taxon>
        <taxon>Halobacteria</taxon>
        <taxon>Halobacteriales</taxon>
        <taxon>Halobacteriaceae</taxon>
    </lineage>
</organism>
<reference evidence="1 2" key="1">
    <citation type="journal article" date="2019" name="Int. J. Syst. Evol. Microbiol.">
        <title>The Global Catalogue of Microorganisms (GCM) 10K type strain sequencing project: providing services to taxonomists for standard genome sequencing and annotation.</title>
        <authorList>
            <consortium name="The Broad Institute Genomics Platform"/>
            <consortium name="The Broad Institute Genome Sequencing Center for Infectious Disease"/>
            <person name="Wu L."/>
            <person name="Ma J."/>
        </authorList>
    </citation>
    <scope>NUCLEOTIDE SEQUENCE [LARGE SCALE GENOMIC DNA]</scope>
    <source>
        <strain evidence="1 2">JCM 16330</strain>
    </source>
</reference>
<evidence type="ECO:0000313" key="2">
    <source>
        <dbReference type="Proteomes" id="UP001500837"/>
    </source>
</evidence>
<sequence length="48" mass="5262">MARYRVVCPCESVADATHYLRSGAELARDVHNGLCHFDEDRGAEVVAA</sequence>
<accession>A0AAV3S9R5</accession>